<gene>
    <name evidence="1" type="ORF">SAMN05444141_103511</name>
</gene>
<keyword evidence="2" id="KW-1185">Reference proteome</keyword>
<dbReference type="RefSeq" id="WP_008548597.1">
    <property type="nucleotide sequence ID" value="NZ_FPBD01000003.1"/>
</dbReference>
<accession>A0A1I7B039</accession>
<organism evidence="1 2">
    <name type="scientific">Pseudovibrio denitrificans</name>
    <dbReference type="NCBI Taxonomy" id="258256"/>
    <lineage>
        <taxon>Bacteria</taxon>
        <taxon>Pseudomonadati</taxon>
        <taxon>Pseudomonadota</taxon>
        <taxon>Alphaproteobacteria</taxon>
        <taxon>Hyphomicrobiales</taxon>
        <taxon>Stappiaceae</taxon>
        <taxon>Pseudovibrio</taxon>
    </lineage>
</organism>
<reference evidence="2" key="1">
    <citation type="submission" date="2016-10" db="EMBL/GenBank/DDBJ databases">
        <authorList>
            <person name="Varghese N."/>
            <person name="Submissions S."/>
        </authorList>
    </citation>
    <scope>NUCLEOTIDE SEQUENCE [LARGE SCALE GENOMIC DNA]</scope>
    <source>
        <strain evidence="2">DSM 17465</strain>
    </source>
</reference>
<dbReference type="Proteomes" id="UP000183371">
    <property type="component" value="Unassembled WGS sequence"/>
</dbReference>
<proteinExistence type="predicted"/>
<name>A0A1I7B039_9HYPH</name>
<dbReference type="EMBL" id="FPBD01000003">
    <property type="protein sequence ID" value="SFT80565.1"/>
    <property type="molecule type" value="Genomic_DNA"/>
</dbReference>
<sequence>MAVLMKFDDIDQVYKETSKIKAALKKAKVDEKTEDAFMKELNQKKKRAETKFLDEVNNDSKIKNFKAESLKGDGGFTKALKEAAKRTPIQLMEASGKVTLKVGKDIVVGT</sequence>
<dbReference type="AlphaFoldDB" id="A0A1I7B039"/>
<protein>
    <submittedName>
        <fullName evidence="1">Uncharacterized protein</fullName>
    </submittedName>
</protein>
<evidence type="ECO:0000313" key="2">
    <source>
        <dbReference type="Proteomes" id="UP000183371"/>
    </source>
</evidence>
<evidence type="ECO:0000313" key="1">
    <source>
        <dbReference type="EMBL" id="SFT80565.1"/>
    </source>
</evidence>